<protein>
    <submittedName>
        <fullName evidence="2">DUF1329 domain-containing protein</fullName>
    </submittedName>
</protein>
<proteinExistence type="predicted"/>
<evidence type="ECO:0000313" key="2">
    <source>
        <dbReference type="EMBL" id="GAA0820038.1"/>
    </source>
</evidence>
<dbReference type="Gene3D" id="2.50.20.10">
    <property type="entry name" value="Lipoprotein localisation LolA/LolB/LppX"/>
    <property type="match status" value="1"/>
</dbReference>
<name>A0ABN1L8S6_9GAMM</name>
<accession>A0ABN1L8S6</accession>
<gene>
    <name evidence="2" type="ORF">GCM10009111_24890</name>
</gene>
<keyword evidence="3" id="KW-1185">Reference proteome</keyword>
<dbReference type="EMBL" id="BAAAFA010000008">
    <property type="protein sequence ID" value="GAA0820038.1"/>
    <property type="molecule type" value="Genomic_DNA"/>
</dbReference>
<feature type="chain" id="PRO_5045156261" evidence="1">
    <location>
        <begin position="30"/>
        <end position="461"/>
    </location>
</feature>
<evidence type="ECO:0000313" key="3">
    <source>
        <dbReference type="Proteomes" id="UP001500021"/>
    </source>
</evidence>
<evidence type="ECO:0000256" key="1">
    <source>
        <dbReference type="SAM" id="SignalP"/>
    </source>
</evidence>
<dbReference type="Proteomes" id="UP001500021">
    <property type="component" value="Unassembled WGS sequence"/>
</dbReference>
<dbReference type="InterPro" id="IPR010752">
    <property type="entry name" value="DUF1329"/>
</dbReference>
<organism evidence="2 3">
    <name type="scientific">Colwellia asteriadis</name>
    <dbReference type="NCBI Taxonomy" id="517723"/>
    <lineage>
        <taxon>Bacteria</taxon>
        <taxon>Pseudomonadati</taxon>
        <taxon>Pseudomonadota</taxon>
        <taxon>Gammaproteobacteria</taxon>
        <taxon>Alteromonadales</taxon>
        <taxon>Colwelliaceae</taxon>
        <taxon>Colwellia</taxon>
    </lineage>
</organism>
<dbReference type="Pfam" id="PF07044">
    <property type="entry name" value="DUF1329"/>
    <property type="match status" value="1"/>
</dbReference>
<keyword evidence="1" id="KW-0732">Signal</keyword>
<feature type="signal peptide" evidence="1">
    <location>
        <begin position="1"/>
        <end position="29"/>
    </location>
</feature>
<comment type="caution">
    <text evidence="2">The sequence shown here is derived from an EMBL/GenBank/DDBJ whole genome shotgun (WGS) entry which is preliminary data.</text>
</comment>
<sequence length="461" mass="52058">MKTIIKSTMARLPLLSVAISVALSGNAFAKITPEQAQQLSKELTPMGAVRAGNADGSIPAWQGGITELPTGYTAGDHHLDPYPDDKIAYTITASNLAEHKALLTPGQIKLFETYPETFKMNVYQTRRSASYPEHVYQAVETNATKAELVEGGNGIKNAAVGIPFPVPANGLEAIWNHTLRYRGESVVRQGGQAAPTASGDYTYVGLSETLLLPYNVKGASPEQLQETNILFKFKQTISEPARLAGTALLVHETMDQIKTPRQAWTYNTGQRRVRRAPNVAYDSPGTASDGLRTNDDLDMFNGAPNRYNWTLKGKQELLIPYNDYRLHSDKVKYDDILQPGHINQDLVRYEKHRVWVVEANLKENTRHTYKKRVFYIDEDSWQVAVTDIYDNRDELYRVGISHTINYYEVPTHWSTLDVYHDIQSRRYIALGLDNEAKMYDFSQELNERDFTPAALRREGRR</sequence>
<reference evidence="2 3" key="1">
    <citation type="journal article" date="2019" name="Int. J. Syst. Evol. Microbiol.">
        <title>The Global Catalogue of Microorganisms (GCM) 10K type strain sequencing project: providing services to taxonomists for standard genome sequencing and annotation.</title>
        <authorList>
            <consortium name="The Broad Institute Genomics Platform"/>
            <consortium name="The Broad Institute Genome Sequencing Center for Infectious Disease"/>
            <person name="Wu L."/>
            <person name="Ma J."/>
        </authorList>
    </citation>
    <scope>NUCLEOTIDE SEQUENCE [LARGE SCALE GENOMIC DNA]</scope>
    <source>
        <strain evidence="2 3">JCM 15608</strain>
    </source>
</reference>
<dbReference type="CDD" id="cd16329">
    <property type="entry name" value="LolA_like"/>
    <property type="match status" value="1"/>
</dbReference>